<proteinExistence type="predicted"/>
<organism evidence="2 3">
    <name type="scientific">Bradyrhizobium lablabi</name>
    <dbReference type="NCBI Taxonomy" id="722472"/>
    <lineage>
        <taxon>Bacteria</taxon>
        <taxon>Pseudomonadati</taxon>
        <taxon>Pseudomonadota</taxon>
        <taxon>Alphaproteobacteria</taxon>
        <taxon>Hyphomicrobiales</taxon>
        <taxon>Nitrobacteraceae</taxon>
        <taxon>Bradyrhizobium</taxon>
    </lineage>
</organism>
<protein>
    <submittedName>
        <fullName evidence="2">Predicted membrane protein</fullName>
    </submittedName>
</protein>
<dbReference type="AlphaFoldDB" id="A0A1M6X3G6"/>
<evidence type="ECO:0000313" key="3">
    <source>
        <dbReference type="Proteomes" id="UP000189935"/>
    </source>
</evidence>
<dbReference type="Pfam" id="PF10067">
    <property type="entry name" value="DUF2306"/>
    <property type="match status" value="1"/>
</dbReference>
<sequence length="214" mass="22953">MVGKYLARPGLAIMALLAAGVALYSLRYYGALTDRWLDVDPKIHAVITQVPVRALTHMLIAPVALLLGPFQFFSRLRAKYPKVHRGSGRVYVAACVIAGIGGLATAPSASGGPVAGLGFGILAVLWVATTLGAWRAAVQRQFALHRLLMRFSYAMTFGAVTLRLQIPIGLALGFSDYSAMSVWLAYTSWVPNVIIVALYSVTEALRRPLAPATV</sequence>
<feature type="transmembrane region" description="Helical" evidence="1">
    <location>
        <begin position="90"/>
        <end position="109"/>
    </location>
</feature>
<accession>A0A1M6X3G6</accession>
<reference evidence="2 3" key="1">
    <citation type="submission" date="2016-11" db="EMBL/GenBank/DDBJ databases">
        <authorList>
            <person name="Jaros S."/>
            <person name="Januszkiewicz K."/>
            <person name="Wedrychowicz H."/>
        </authorList>
    </citation>
    <scope>NUCLEOTIDE SEQUENCE [LARGE SCALE GENOMIC DNA]</scope>
    <source>
        <strain evidence="2 3">GAS499</strain>
    </source>
</reference>
<gene>
    <name evidence="2" type="ORF">SAMN05444159_4748</name>
</gene>
<evidence type="ECO:0000313" key="2">
    <source>
        <dbReference type="EMBL" id="SHL00399.1"/>
    </source>
</evidence>
<dbReference type="InterPro" id="IPR018750">
    <property type="entry name" value="DUF2306_membrane"/>
</dbReference>
<keyword evidence="1" id="KW-0472">Membrane</keyword>
<name>A0A1M6X3G6_9BRAD</name>
<feature type="transmembrane region" description="Helical" evidence="1">
    <location>
        <begin position="12"/>
        <end position="30"/>
    </location>
</feature>
<keyword evidence="1" id="KW-1133">Transmembrane helix</keyword>
<dbReference type="RefSeq" id="WP_079541983.1">
    <property type="nucleotide sequence ID" value="NZ_LT670844.1"/>
</dbReference>
<dbReference type="EMBL" id="LT670844">
    <property type="protein sequence ID" value="SHL00399.1"/>
    <property type="molecule type" value="Genomic_DNA"/>
</dbReference>
<feature type="transmembrane region" description="Helical" evidence="1">
    <location>
        <begin position="115"/>
        <end position="138"/>
    </location>
</feature>
<keyword evidence="1" id="KW-0812">Transmembrane</keyword>
<dbReference type="OrthoDB" id="8759010at2"/>
<feature type="transmembrane region" description="Helical" evidence="1">
    <location>
        <begin position="150"/>
        <end position="174"/>
    </location>
</feature>
<feature type="transmembrane region" description="Helical" evidence="1">
    <location>
        <begin position="50"/>
        <end position="70"/>
    </location>
</feature>
<feature type="transmembrane region" description="Helical" evidence="1">
    <location>
        <begin position="180"/>
        <end position="201"/>
    </location>
</feature>
<dbReference type="Proteomes" id="UP000189935">
    <property type="component" value="Chromosome I"/>
</dbReference>
<evidence type="ECO:0000256" key="1">
    <source>
        <dbReference type="SAM" id="Phobius"/>
    </source>
</evidence>